<dbReference type="PROSITE" id="PS00092">
    <property type="entry name" value="N6_MTASE"/>
    <property type="match status" value="1"/>
</dbReference>
<dbReference type="AlphaFoldDB" id="A0A386B1P5"/>
<dbReference type="PANTHER" id="PTHR42998:SF1">
    <property type="entry name" value="TYPE I RESTRICTION ENZYME HINDI METHYLASE SUBUNIT"/>
    <property type="match status" value="1"/>
</dbReference>
<dbReference type="GO" id="GO:0032259">
    <property type="term" value="P:methylation"/>
    <property type="evidence" value="ECO:0007669"/>
    <property type="project" value="InterPro"/>
</dbReference>
<dbReference type="SUPFAM" id="SSF53335">
    <property type="entry name" value="S-adenosyl-L-methionine-dependent methyltransferases"/>
    <property type="match status" value="1"/>
</dbReference>
<dbReference type="Pfam" id="PF13588">
    <property type="entry name" value="HSDR_N_2"/>
    <property type="match status" value="1"/>
</dbReference>
<sequence>MTNQNYLLNILEQGIQKRLIEFNSDKTRITYMVKDPYSTSFKNPEELIRAAYFCELVLIYQYPAKRILFEVLTKPHKDRIDILVYKDDELKEPFLIVECKKDGINDTEFKKAVEQAFSYANYKRACYVVVVAGNTIERFNVRDFKSEERKKNIISDIPVKYGESPKYKYYKQEGKDLKIVSREDLIKALKKCHDTIWQGGKRAPTTAFDEVAKLLFCKLKDEKSTTRHSHYQFQIGTNESPKEVFTRIDTIYQTAKQEDEEVFKEDIRLSYEIVFCCLKHLQEIAINSIDLDTKGIAFEKFMQDFFKGKMGQFFTPRNVVRFAVDMMQPDSSMRILDPACGSGGFLLNAMDYIRAYAEENYGDMLEIYNHWHDFAKNRLFGIEINDQIARVCKMNMILHDDGHTNVISTDSLKEFKYFQNKKFNRDSFDLLLTNPPFGARVEGSEKEYLQKYALGKNKNKIRESQKTEILFIERCVEFLKPETGKMAIVLPDGILNNSSLKYVRDFILETCQVLAVVSLPQIAFLHYGAGVKSSILFARKKGKNEKFRNYPIFMAIAEHVGYDATGRETPKKNDLPEILNQYKQFEQTNSLMVSSDQANKIFFMNREKIQGRMDPHYYKTEFLKNSLKVGNIPNKRLGELIIFSRETWNQKDFFTNKFPYIEINGIDVKTGDIKKISEVDISDAPKRAKMIVRENDIILSTTDPSRGAISLIDERFDGFIASTGFAVIRKIENEVNRKYLFYALRFESTLKQFEQRSSGGVYPAITKNELQKVLVPLPPKEIQIRIVALMDRVYALKKENEVKAIQAVEKAKKEVEVLLFSPETQN</sequence>
<evidence type="ECO:0000256" key="3">
    <source>
        <dbReference type="ARBA" id="ARBA00023125"/>
    </source>
</evidence>
<geneLocation type="chloroplast" evidence="7"/>
<evidence type="ECO:0000259" key="4">
    <source>
        <dbReference type="Pfam" id="PF01420"/>
    </source>
</evidence>
<dbReference type="PANTHER" id="PTHR42998">
    <property type="entry name" value="TYPE I RESTRICTION ENZYME HINDVIIP M PROTEIN-RELATED"/>
    <property type="match status" value="1"/>
</dbReference>
<dbReference type="Pfam" id="PF01420">
    <property type="entry name" value="Methylase_S"/>
    <property type="match status" value="1"/>
</dbReference>
<dbReference type="Gene3D" id="3.40.50.150">
    <property type="entry name" value="Vaccinia Virus protein VP39"/>
    <property type="match status" value="1"/>
</dbReference>
<dbReference type="Gene3D" id="3.90.220.20">
    <property type="entry name" value="DNA methylase specificity domains"/>
    <property type="match status" value="1"/>
</dbReference>
<accession>A0A386B1P5</accession>
<feature type="domain" description="DNA methylase adenine-specific" evidence="5">
    <location>
        <begin position="292"/>
        <end position="591"/>
    </location>
</feature>
<evidence type="ECO:0000259" key="5">
    <source>
        <dbReference type="Pfam" id="PF02384"/>
    </source>
</evidence>
<dbReference type="GO" id="GO:0008170">
    <property type="term" value="F:N-methyltransferase activity"/>
    <property type="evidence" value="ECO:0007669"/>
    <property type="project" value="InterPro"/>
</dbReference>
<keyword evidence="7" id="KW-0150">Chloroplast</keyword>
<dbReference type="InterPro" id="IPR002052">
    <property type="entry name" value="DNA_methylase_N6_adenine_CS"/>
</dbReference>
<reference evidence="7" key="2">
    <citation type="journal article" date="2019" name="Mol. Phylogenet. Evol.">
        <title>Reassessment of the classification of bryopsidales (chlorophyta) based on chloroplast phylogenomic analyses.</title>
        <authorList>
            <person name="Cremen M.C."/>
            <person name="Leliaert F."/>
            <person name="West J."/>
            <person name="Lam D.W."/>
            <person name="Shimada S."/>
            <person name="Lopez-Bautista J.M."/>
            <person name="Verbruggen H."/>
        </authorList>
    </citation>
    <scope>NUCLEOTIDE SEQUENCE</scope>
</reference>
<evidence type="ECO:0000256" key="2">
    <source>
        <dbReference type="ARBA" id="ARBA00022747"/>
    </source>
</evidence>
<dbReference type="GO" id="GO:0003677">
    <property type="term" value="F:DNA binding"/>
    <property type="evidence" value="ECO:0007669"/>
    <property type="project" value="UniProtKB-KW"/>
</dbReference>
<evidence type="ECO:0000259" key="6">
    <source>
        <dbReference type="Pfam" id="PF13588"/>
    </source>
</evidence>
<dbReference type="GO" id="GO:0009307">
    <property type="term" value="P:DNA restriction-modification system"/>
    <property type="evidence" value="ECO:0007669"/>
    <property type="project" value="UniProtKB-KW"/>
</dbReference>
<dbReference type="GeneID" id="38279618"/>
<evidence type="ECO:0000256" key="1">
    <source>
        <dbReference type="ARBA" id="ARBA00010923"/>
    </source>
</evidence>
<dbReference type="Pfam" id="PF02384">
    <property type="entry name" value="N6_Mtase"/>
    <property type="match status" value="1"/>
</dbReference>
<evidence type="ECO:0000313" key="7">
    <source>
        <dbReference type="EMBL" id="AYC65629.1"/>
    </source>
</evidence>
<keyword evidence="2" id="KW-0680">Restriction system</keyword>
<organism evidence="7">
    <name type="scientific">Udotea flabellum</name>
    <dbReference type="NCBI Taxonomy" id="170437"/>
    <lineage>
        <taxon>Eukaryota</taxon>
        <taxon>Viridiplantae</taxon>
        <taxon>Chlorophyta</taxon>
        <taxon>core chlorophytes</taxon>
        <taxon>Ulvophyceae</taxon>
        <taxon>TCBD clade</taxon>
        <taxon>Bryopsidales</taxon>
        <taxon>Halimedineae</taxon>
        <taxon>Halimedaceae</taxon>
        <taxon>Udoteae</taxon>
        <taxon>Udotea</taxon>
    </lineage>
</organism>
<protein>
    <submittedName>
        <fullName evidence="7">Uncharacterized protein</fullName>
    </submittedName>
</protein>
<dbReference type="InterPro" id="IPR052916">
    <property type="entry name" value="Type-I_RE_MTase_Subunit"/>
</dbReference>
<dbReference type="InterPro" id="IPR003356">
    <property type="entry name" value="DNA_methylase_A-5"/>
</dbReference>
<dbReference type="InterPro" id="IPR044946">
    <property type="entry name" value="Restrct_endonuc_typeI_TRD_sf"/>
</dbReference>
<reference evidence="7" key="1">
    <citation type="submission" date="2018-07" db="EMBL/GenBank/DDBJ databases">
        <authorList>
            <person name="Quirk P.G."/>
            <person name="Krulwich T.A."/>
        </authorList>
    </citation>
    <scope>NUCLEOTIDE SEQUENCE</scope>
</reference>
<dbReference type="SUPFAM" id="SSF116734">
    <property type="entry name" value="DNA methylase specificity domain"/>
    <property type="match status" value="1"/>
</dbReference>
<dbReference type="PRINTS" id="PR00507">
    <property type="entry name" value="N12N6MTFRASE"/>
</dbReference>
<name>A0A386B1P5_9CHLO</name>
<gene>
    <name evidence="7" type="primary">orf826</name>
</gene>
<dbReference type="InterPro" id="IPR029464">
    <property type="entry name" value="HSDR_N"/>
</dbReference>
<dbReference type="RefSeq" id="YP_009519691.1">
    <property type="nucleotide sequence ID" value="NC_039528.1"/>
</dbReference>
<feature type="domain" description="Type I restriction modification DNA specificity" evidence="4">
    <location>
        <begin position="635"/>
        <end position="809"/>
    </location>
</feature>
<keyword evidence="7" id="KW-0934">Plastid</keyword>
<keyword evidence="3" id="KW-0238">DNA-binding</keyword>
<feature type="domain" description="Type I restriction enzyme R protein N-terminal" evidence="6">
    <location>
        <begin position="44"/>
        <end position="158"/>
    </location>
</feature>
<dbReference type="InterPro" id="IPR000055">
    <property type="entry name" value="Restrct_endonuc_typeI_TRD"/>
</dbReference>
<comment type="similarity">
    <text evidence="1">Belongs to the type-I restriction system S methylase family.</text>
</comment>
<proteinExistence type="inferred from homology"/>
<dbReference type="InterPro" id="IPR029063">
    <property type="entry name" value="SAM-dependent_MTases_sf"/>
</dbReference>
<dbReference type="EMBL" id="MH591112">
    <property type="protein sequence ID" value="AYC65629.1"/>
    <property type="molecule type" value="Genomic_DNA"/>
</dbReference>